<protein>
    <submittedName>
        <fullName evidence="2">Uncharacterized protein</fullName>
    </submittedName>
</protein>
<dbReference type="Proteomes" id="UP000324222">
    <property type="component" value="Unassembled WGS sequence"/>
</dbReference>
<dbReference type="EMBL" id="VSRR010118409">
    <property type="protein sequence ID" value="MPC99452.1"/>
    <property type="molecule type" value="Genomic_DNA"/>
</dbReference>
<keyword evidence="3" id="KW-1185">Reference proteome</keyword>
<gene>
    <name evidence="2" type="ORF">E2C01_094865</name>
</gene>
<accession>A0A5B7JTM2</accession>
<evidence type="ECO:0000313" key="2">
    <source>
        <dbReference type="EMBL" id="MPC99452.1"/>
    </source>
</evidence>
<dbReference type="AlphaFoldDB" id="A0A5B7JTM2"/>
<comment type="caution">
    <text evidence="2">The sequence shown here is derived from an EMBL/GenBank/DDBJ whole genome shotgun (WGS) entry which is preliminary data.</text>
</comment>
<evidence type="ECO:0000313" key="3">
    <source>
        <dbReference type="Proteomes" id="UP000324222"/>
    </source>
</evidence>
<reference evidence="2 3" key="1">
    <citation type="submission" date="2019-05" db="EMBL/GenBank/DDBJ databases">
        <title>Another draft genome of Portunus trituberculatus and its Hox gene families provides insights of decapod evolution.</title>
        <authorList>
            <person name="Jeong J.-H."/>
            <person name="Song I."/>
            <person name="Kim S."/>
            <person name="Choi T."/>
            <person name="Kim D."/>
            <person name="Ryu S."/>
            <person name="Kim W."/>
        </authorList>
    </citation>
    <scope>NUCLEOTIDE SEQUENCE [LARGE SCALE GENOMIC DNA]</scope>
    <source>
        <tissue evidence="2">Muscle</tissue>
    </source>
</reference>
<feature type="compositionally biased region" description="Polar residues" evidence="1">
    <location>
        <begin position="65"/>
        <end position="78"/>
    </location>
</feature>
<sequence>MVVEAPQDSPVTVSVGTGRMEHVTSLALRWETEHQCLIVHRLPWSCPAASHTPGGRGSRSGSSRVNCQNTPSRSSFTNFPGVCFYYAAGCHTSARGGCSLHHTAGRGYMRGPATRV</sequence>
<proteinExistence type="predicted"/>
<name>A0A5B7JTM2_PORTR</name>
<feature type="region of interest" description="Disordered" evidence="1">
    <location>
        <begin position="49"/>
        <end position="78"/>
    </location>
</feature>
<evidence type="ECO:0000256" key="1">
    <source>
        <dbReference type="SAM" id="MobiDB-lite"/>
    </source>
</evidence>
<organism evidence="2 3">
    <name type="scientific">Portunus trituberculatus</name>
    <name type="common">Swimming crab</name>
    <name type="synonym">Neptunus trituberculatus</name>
    <dbReference type="NCBI Taxonomy" id="210409"/>
    <lineage>
        <taxon>Eukaryota</taxon>
        <taxon>Metazoa</taxon>
        <taxon>Ecdysozoa</taxon>
        <taxon>Arthropoda</taxon>
        <taxon>Crustacea</taxon>
        <taxon>Multicrustacea</taxon>
        <taxon>Malacostraca</taxon>
        <taxon>Eumalacostraca</taxon>
        <taxon>Eucarida</taxon>
        <taxon>Decapoda</taxon>
        <taxon>Pleocyemata</taxon>
        <taxon>Brachyura</taxon>
        <taxon>Eubrachyura</taxon>
        <taxon>Portunoidea</taxon>
        <taxon>Portunidae</taxon>
        <taxon>Portuninae</taxon>
        <taxon>Portunus</taxon>
    </lineage>
</organism>